<protein>
    <submittedName>
        <fullName evidence="2">Uncharacterized protein</fullName>
    </submittedName>
</protein>
<dbReference type="EMBL" id="JACHBG010000002">
    <property type="protein sequence ID" value="MBB6484052.1"/>
    <property type="molecule type" value="Genomic_DNA"/>
</dbReference>
<name>A0A7X0IQE8_9HYPH</name>
<gene>
    <name evidence="2" type="ORF">GGD46_001318</name>
</gene>
<comment type="caution">
    <text evidence="2">The sequence shown here is derived from an EMBL/GenBank/DDBJ whole genome shotgun (WGS) entry which is preliminary data.</text>
</comment>
<organism evidence="2 3">
    <name type="scientific">Rhizobium lusitanum</name>
    <dbReference type="NCBI Taxonomy" id="293958"/>
    <lineage>
        <taxon>Bacteria</taxon>
        <taxon>Pseudomonadati</taxon>
        <taxon>Pseudomonadota</taxon>
        <taxon>Alphaproteobacteria</taxon>
        <taxon>Hyphomicrobiales</taxon>
        <taxon>Rhizobiaceae</taxon>
        <taxon>Rhizobium/Agrobacterium group</taxon>
        <taxon>Rhizobium</taxon>
    </lineage>
</organism>
<feature type="chain" id="PRO_5031130859" evidence="1">
    <location>
        <begin position="24"/>
        <end position="188"/>
    </location>
</feature>
<reference evidence="2 3" key="1">
    <citation type="submission" date="2020-08" db="EMBL/GenBank/DDBJ databases">
        <title>Genomic Encyclopedia of Type Strains, Phase IV (KMG-V): Genome sequencing to study the core and pangenomes of soil and plant-associated prokaryotes.</title>
        <authorList>
            <person name="Whitman W."/>
        </authorList>
    </citation>
    <scope>NUCLEOTIDE SEQUENCE [LARGE SCALE GENOMIC DNA]</scope>
    <source>
        <strain evidence="2 3">SEMIA 4060</strain>
    </source>
</reference>
<feature type="signal peptide" evidence="1">
    <location>
        <begin position="1"/>
        <end position="23"/>
    </location>
</feature>
<evidence type="ECO:0000256" key="1">
    <source>
        <dbReference type="SAM" id="SignalP"/>
    </source>
</evidence>
<dbReference type="Proteomes" id="UP000565576">
    <property type="component" value="Unassembled WGS sequence"/>
</dbReference>
<dbReference type="AlphaFoldDB" id="A0A7X0IQE8"/>
<keyword evidence="1" id="KW-0732">Signal</keyword>
<proteinExistence type="predicted"/>
<accession>A0A7X0IQE8</accession>
<dbReference type="RefSeq" id="WP_184702905.1">
    <property type="nucleotide sequence ID" value="NZ_JACHBG010000002.1"/>
</dbReference>
<evidence type="ECO:0000313" key="2">
    <source>
        <dbReference type="EMBL" id="MBB6484052.1"/>
    </source>
</evidence>
<sequence>MRSVLAVPLVVLLTAVFANPAMSAQHLDEFRQAKAKFYFPVSPDIMPTAVAKLRREMLMGLVTNSRWTWFASDSRRSADQEELAKNCRDNPVTFTRLSEYSFSVESNAGGRSVKDVYISDSGAQYNVRKDFETDLKLYSSLGYEKQRDFFLANTLHNANQVVTVIPLSQNVLMTTNDGVPLLLARCEQ</sequence>
<evidence type="ECO:0000313" key="3">
    <source>
        <dbReference type="Proteomes" id="UP000565576"/>
    </source>
</evidence>